<evidence type="ECO:0000313" key="2">
    <source>
        <dbReference type="Proteomes" id="UP000494363"/>
    </source>
</evidence>
<evidence type="ECO:0000313" key="1">
    <source>
        <dbReference type="EMBL" id="CAB3774739.1"/>
    </source>
</evidence>
<protein>
    <submittedName>
        <fullName evidence="1">Uncharacterized protein</fullName>
    </submittedName>
</protein>
<proteinExistence type="predicted"/>
<organism evidence="1 2">
    <name type="scientific">Paraburkholderia humisilvae</name>
    <dbReference type="NCBI Taxonomy" id="627669"/>
    <lineage>
        <taxon>Bacteria</taxon>
        <taxon>Pseudomonadati</taxon>
        <taxon>Pseudomonadota</taxon>
        <taxon>Betaproteobacteria</taxon>
        <taxon>Burkholderiales</taxon>
        <taxon>Burkholderiaceae</taxon>
        <taxon>Paraburkholderia</taxon>
    </lineage>
</organism>
<keyword evidence="2" id="KW-1185">Reference proteome</keyword>
<reference evidence="1 2" key="1">
    <citation type="submission" date="2020-04" db="EMBL/GenBank/DDBJ databases">
        <authorList>
            <person name="De Canck E."/>
        </authorList>
    </citation>
    <scope>NUCLEOTIDE SEQUENCE [LARGE SCALE GENOMIC DNA]</scope>
    <source>
        <strain evidence="1 2">LMG 29542</strain>
    </source>
</reference>
<dbReference type="AlphaFoldDB" id="A0A6J5F7G8"/>
<dbReference type="EMBL" id="CADIKH010000160">
    <property type="protein sequence ID" value="CAB3774739.1"/>
    <property type="molecule type" value="Genomic_DNA"/>
</dbReference>
<sequence length="64" mass="6645">MRGAPRITAGATVPFPNGVMRLPVDDGVSAADGSAGLTRRSLGRGSLPRRLYGELPLQIITGQV</sequence>
<accession>A0A6J5F7G8</accession>
<name>A0A6J5F7G8_9BURK</name>
<dbReference type="Proteomes" id="UP000494363">
    <property type="component" value="Unassembled WGS sequence"/>
</dbReference>
<gene>
    <name evidence="1" type="ORF">LMG29542_08117</name>
</gene>